<evidence type="ECO:0000256" key="1">
    <source>
        <dbReference type="ARBA" id="ARBA00022801"/>
    </source>
</evidence>
<evidence type="ECO:0000313" key="3">
    <source>
        <dbReference type="EMBL" id="RPB09688.1"/>
    </source>
</evidence>
<keyword evidence="4" id="KW-1185">Reference proteome</keyword>
<dbReference type="AlphaFoldDB" id="A0A3N4KJT6"/>
<dbReference type="Pfam" id="PF00561">
    <property type="entry name" value="Abhydrolase_1"/>
    <property type="match status" value="1"/>
</dbReference>
<dbReference type="InterPro" id="IPR000639">
    <property type="entry name" value="Epox_hydrolase-like"/>
</dbReference>
<dbReference type="PRINTS" id="PR00412">
    <property type="entry name" value="EPOXHYDRLASE"/>
</dbReference>
<organism evidence="3 4">
    <name type="scientific">Morchella conica CCBAS932</name>
    <dbReference type="NCBI Taxonomy" id="1392247"/>
    <lineage>
        <taxon>Eukaryota</taxon>
        <taxon>Fungi</taxon>
        <taxon>Dikarya</taxon>
        <taxon>Ascomycota</taxon>
        <taxon>Pezizomycotina</taxon>
        <taxon>Pezizomycetes</taxon>
        <taxon>Pezizales</taxon>
        <taxon>Morchellaceae</taxon>
        <taxon>Morchella</taxon>
    </lineage>
</organism>
<gene>
    <name evidence="3" type="ORF">P167DRAFT_567039</name>
</gene>
<protein>
    <submittedName>
        <fullName evidence="3">Alpha/beta hydrolase</fullName>
    </submittedName>
</protein>
<dbReference type="InParanoid" id="A0A3N4KJT6"/>
<dbReference type="SUPFAM" id="SSF53474">
    <property type="entry name" value="alpha/beta-Hydrolases"/>
    <property type="match status" value="1"/>
</dbReference>
<dbReference type="STRING" id="1392247.A0A3N4KJT6"/>
<proteinExistence type="predicted"/>
<name>A0A3N4KJT6_9PEZI</name>
<dbReference type="EMBL" id="ML119149">
    <property type="protein sequence ID" value="RPB09688.1"/>
    <property type="molecule type" value="Genomic_DNA"/>
</dbReference>
<dbReference type="Proteomes" id="UP000277580">
    <property type="component" value="Unassembled WGS sequence"/>
</dbReference>
<dbReference type="InterPro" id="IPR051340">
    <property type="entry name" value="Haloalkane_dehalogenase"/>
</dbReference>
<dbReference type="FunCoup" id="A0A3N4KJT6">
    <property type="interactions" value="787"/>
</dbReference>
<keyword evidence="1 3" id="KW-0378">Hydrolase</keyword>
<accession>A0A3N4KJT6</accession>
<dbReference type="PANTHER" id="PTHR42977:SF3">
    <property type="entry name" value="AB HYDROLASE-1 DOMAIN-CONTAINING PROTEIN"/>
    <property type="match status" value="1"/>
</dbReference>
<dbReference type="PANTHER" id="PTHR42977">
    <property type="entry name" value="HYDROLASE-RELATED"/>
    <property type="match status" value="1"/>
</dbReference>
<dbReference type="Gene3D" id="3.40.50.1820">
    <property type="entry name" value="alpha/beta hydrolase"/>
    <property type="match status" value="1"/>
</dbReference>
<dbReference type="OrthoDB" id="6431331at2759"/>
<feature type="domain" description="AB hydrolase-1" evidence="2">
    <location>
        <begin position="27"/>
        <end position="274"/>
    </location>
</feature>
<dbReference type="GO" id="GO:0004301">
    <property type="term" value="F:epoxide hydrolase activity"/>
    <property type="evidence" value="ECO:0007669"/>
    <property type="project" value="TreeGrafter"/>
</dbReference>
<dbReference type="InterPro" id="IPR000073">
    <property type="entry name" value="AB_hydrolase_1"/>
</dbReference>
<dbReference type="InterPro" id="IPR029058">
    <property type="entry name" value="AB_hydrolase_fold"/>
</dbReference>
<evidence type="ECO:0000259" key="2">
    <source>
        <dbReference type="Pfam" id="PF00561"/>
    </source>
</evidence>
<reference evidence="3 4" key="1">
    <citation type="journal article" date="2018" name="Nat. Ecol. Evol.">
        <title>Pezizomycetes genomes reveal the molecular basis of ectomycorrhizal truffle lifestyle.</title>
        <authorList>
            <person name="Murat C."/>
            <person name="Payen T."/>
            <person name="Noel B."/>
            <person name="Kuo A."/>
            <person name="Morin E."/>
            <person name="Chen J."/>
            <person name="Kohler A."/>
            <person name="Krizsan K."/>
            <person name="Balestrini R."/>
            <person name="Da Silva C."/>
            <person name="Montanini B."/>
            <person name="Hainaut M."/>
            <person name="Levati E."/>
            <person name="Barry K.W."/>
            <person name="Belfiori B."/>
            <person name="Cichocki N."/>
            <person name="Clum A."/>
            <person name="Dockter R.B."/>
            <person name="Fauchery L."/>
            <person name="Guy J."/>
            <person name="Iotti M."/>
            <person name="Le Tacon F."/>
            <person name="Lindquist E.A."/>
            <person name="Lipzen A."/>
            <person name="Malagnac F."/>
            <person name="Mello A."/>
            <person name="Molinier V."/>
            <person name="Miyauchi S."/>
            <person name="Poulain J."/>
            <person name="Riccioni C."/>
            <person name="Rubini A."/>
            <person name="Sitrit Y."/>
            <person name="Splivallo R."/>
            <person name="Traeger S."/>
            <person name="Wang M."/>
            <person name="Zifcakova L."/>
            <person name="Wipf D."/>
            <person name="Zambonelli A."/>
            <person name="Paolocci F."/>
            <person name="Nowrousian M."/>
            <person name="Ottonello S."/>
            <person name="Baldrian P."/>
            <person name="Spatafora J.W."/>
            <person name="Henrissat B."/>
            <person name="Nagy L.G."/>
            <person name="Aury J.M."/>
            <person name="Wincker P."/>
            <person name="Grigoriev I.V."/>
            <person name="Bonfante P."/>
            <person name="Martin F.M."/>
        </authorList>
    </citation>
    <scope>NUCLEOTIDE SEQUENCE [LARGE SCALE GENOMIC DNA]</scope>
    <source>
        <strain evidence="3 4">CCBAS932</strain>
    </source>
</reference>
<sequence length="290" mass="32706">MSSVGINTIVADGLSIFYRTAGSPTSPVILLLHGFPTSSHQFRHLIPLLSHKYYVIAPDLPGFGFTQVPASRNYQYTFANIATSIIAFIDALKLTKFSVYIFDYGAPTGLRIALKRPESITAIITQNGNAYTEGLGEFWNQIKEFWVEDTPQKREELSKALLTFDATKWQYEFGVTDPARLSAIEPEGYYLDQALMERSGNKDIQLGLFKDYENNVALYPRFQEYLNEKQPPVLALWGKNDVIFVPAGAEAFKKDVKKVEIKFFETGHFALETHLKEISLAIVEFLGNNV</sequence>
<evidence type="ECO:0000313" key="4">
    <source>
        <dbReference type="Proteomes" id="UP000277580"/>
    </source>
</evidence>